<proteinExistence type="predicted"/>
<evidence type="ECO:0000313" key="1">
    <source>
        <dbReference type="EMBL" id="MDK2127160.1"/>
    </source>
</evidence>
<evidence type="ECO:0000313" key="2">
    <source>
        <dbReference type="Proteomes" id="UP001172778"/>
    </source>
</evidence>
<evidence type="ECO:0008006" key="3">
    <source>
        <dbReference type="Google" id="ProtNLM"/>
    </source>
</evidence>
<dbReference type="EMBL" id="JARRAF010000196">
    <property type="protein sequence ID" value="MDK2127160.1"/>
    <property type="molecule type" value="Genomic_DNA"/>
</dbReference>
<accession>A0ABT7E4D9</accession>
<comment type="caution">
    <text evidence="1">The sequence shown here is derived from an EMBL/GenBank/DDBJ whole genome shotgun (WGS) entry which is preliminary data.</text>
</comment>
<organism evidence="1 2">
    <name type="scientific">Parachitinimonas caeni</name>
    <dbReference type="NCBI Taxonomy" id="3031301"/>
    <lineage>
        <taxon>Bacteria</taxon>
        <taxon>Pseudomonadati</taxon>
        <taxon>Pseudomonadota</taxon>
        <taxon>Betaproteobacteria</taxon>
        <taxon>Neisseriales</taxon>
        <taxon>Chitinibacteraceae</taxon>
        <taxon>Parachitinimonas</taxon>
    </lineage>
</organism>
<gene>
    <name evidence="1" type="ORF">PZA18_24290</name>
</gene>
<feature type="non-terminal residue" evidence="1">
    <location>
        <position position="1"/>
    </location>
</feature>
<feature type="non-terminal residue" evidence="1">
    <location>
        <position position="141"/>
    </location>
</feature>
<protein>
    <recommendedName>
        <fullName evidence="3">CARDB domain-containing protein</fullName>
    </recommendedName>
</protein>
<name>A0ABT7E4D9_9NEIS</name>
<dbReference type="InterPro" id="IPR013783">
    <property type="entry name" value="Ig-like_fold"/>
</dbReference>
<reference evidence="1" key="1">
    <citation type="submission" date="2023-03" db="EMBL/GenBank/DDBJ databases">
        <title>Chitinimonas shenzhenensis gen. nov., sp. nov., a novel member of family Burkholderiaceae isolated from activated sludge collected in Shen Zhen, China.</title>
        <authorList>
            <person name="Wang X."/>
        </authorList>
    </citation>
    <scope>NUCLEOTIDE SEQUENCE</scope>
    <source>
        <strain evidence="1">DQS-5</strain>
    </source>
</reference>
<keyword evidence="2" id="KW-1185">Reference proteome</keyword>
<dbReference type="RefSeq" id="WP_284103463.1">
    <property type="nucleotide sequence ID" value="NZ_JARRAF010000196.1"/>
</dbReference>
<dbReference type="Gene3D" id="2.60.40.10">
    <property type="entry name" value="Immunoglobulins"/>
    <property type="match status" value="1"/>
</dbReference>
<sequence length="141" mass="15259">RNGGDAFTGRWVDTVWLSDSPDLDQASQRWQIGSIEQQRSLGNGESYQVAQTIRLAPSVSGRYVIVKTDAGQQLVETIETNNTARVETQVTATAADLRVAAVTVAPQADSGEPVEVRWTVTNHGAAVWGGTEGWIDNIYLS</sequence>
<dbReference type="Proteomes" id="UP001172778">
    <property type="component" value="Unassembled WGS sequence"/>
</dbReference>